<evidence type="ECO:0000256" key="6">
    <source>
        <dbReference type="ARBA" id="ARBA00022679"/>
    </source>
</evidence>
<dbReference type="SMART" id="SM00388">
    <property type="entry name" value="HisKA"/>
    <property type="match status" value="1"/>
</dbReference>
<dbReference type="Pfam" id="PF00512">
    <property type="entry name" value="HisKA"/>
    <property type="match status" value="1"/>
</dbReference>
<dbReference type="GO" id="GO:0005524">
    <property type="term" value="F:ATP binding"/>
    <property type="evidence" value="ECO:0007669"/>
    <property type="project" value="UniProtKB-KW"/>
</dbReference>
<dbReference type="RefSeq" id="WP_155303374.1">
    <property type="nucleotide sequence ID" value="NZ_AP021875.1"/>
</dbReference>
<feature type="domain" description="Histidine kinase" evidence="16">
    <location>
        <begin position="867"/>
        <end position="1094"/>
    </location>
</feature>
<evidence type="ECO:0000259" key="18">
    <source>
        <dbReference type="PROSITE" id="PS50885"/>
    </source>
</evidence>
<evidence type="ECO:0000256" key="4">
    <source>
        <dbReference type="ARBA" id="ARBA00022475"/>
    </source>
</evidence>
<evidence type="ECO:0000256" key="8">
    <source>
        <dbReference type="ARBA" id="ARBA00022741"/>
    </source>
</evidence>
<dbReference type="Gene3D" id="6.10.340.10">
    <property type="match status" value="1"/>
</dbReference>
<dbReference type="InterPro" id="IPR003594">
    <property type="entry name" value="HATPase_dom"/>
</dbReference>
<dbReference type="CDD" id="cd00082">
    <property type="entry name" value="HisKA"/>
    <property type="match status" value="1"/>
</dbReference>
<dbReference type="SMART" id="SM00387">
    <property type="entry name" value="HATPase_c"/>
    <property type="match status" value="1"/>
</dbReference>
<feature type="transmembrane region" description="Helical" evidence="15">
    <location>
        <begin position="530"/>
        <end position="550"/>
    </location>
</feature>
<dbReference type="SMART" id="SM00065">
    <property type="entry name" value="GAF"/>
    <property type="match status" value="1"/>
</dbReference>
<dbReference type="SUPFAM" id="SSF103190">
    <property type="entry name" value="Sensory domain-like"/>
    <property type="match status" value="1"/>
</dbReference>
<dbReference type="InterPro" id="IPR029016">
    <property type="entry name" value="GAF-like_dom_sf"/>
</dbReference>
<evidence type="ECO:0000256" key="15">
    <source>
        <dbReference type="SAM" id="Phobius"/>
    </source>
</evidence>
<gene>
    <name evidence="19" type="ORF">DSCW_17510</name>
</gene>
<dbReference type="Gene3D" id="3.30.450.40">
    <property type="match status" value="1"/>
</dbReference>
<comment type="subcellular location">
    <subcellularLocation>
        <location evidence="2">Cell membrane</location>
        <topology evidence="2">Multi-pass membrane protein</topology>
    </subcellularLocation>
</comment>
<dbReference type="EMBL" id="AP021875">
    <property type="protein sequence ID" value="BBO74334.1"/>
    <property type="molecule type" value="Genomic_DNA"/>
</dbReference>
<evidence type="ECO:0000256" key="14">
    <source>
        <dbReference type="SAM" id="Coils"/>
    </source>
</evidence>
<evidence type="ECO:0000256" key="1">
    <source>
        <dbReference type="ARBA" id="ARBA00000085"/>
    </source>
</evidence>
<dbReference type="CDD" id="cd00156">
    <property type="entry name" value="REC"/>
    <property type="match status" value="1"/>
</dbReference>
<dbReference type="PROSITE" id="PS50885">
    <property type="entry name" value="HAMP"/>
    <property type="match status" value="1"/>
</dbReference>
<keyword evidence="12" id="KW-0902">Two-component regulatory system</keyword>
<comment type="catalytic activity">
    <reaction evidence="1">
        <text>ATP + protein L-histidine = ADP + protein N-phospho-L-histidine.</text>
        <dbReference type="EC" id="2.7.13.3"/>
    </reaction>
</comment>
<organism evidence="19 20">
    <name type="scientific">Desulfosarcina widdelii</name>
    <dbReference type="NCBI Taxonomy" id="947919"/>
    <lineage>
        <taxon>Bacteria</taxon>
        <taxon>Pseudomonadati</taxon>
        <taxon>Thermodesulfobacteriota</taxon>
        <taxon>Desulfobacteria</taxon>
        <taxon>Desulfobacterales</taxon>
        <taxon>Desulfosarcinaceae</taxon>
        <taxon>Desulfosarcina</taxon>
    </lineage>
</organism>
<dbReference type="InterPro" id="IPR036890">
    <property type="entry name" value="HATPase_C_sf"/>
</dbReference>
<dbReference type="Proteomes" id="UP000427769">
    <property type="component" value="Chromosome"/>
</dbReference>
<dbReference type="Pfam" id="PF00672">
    <property type="entry name" value="HAMP"/>
    <property type="match status" value="1"/>
</dbReference>
<dbReference type="SUPFAM" id="SSF47384">
    <property type="entry name" value="Homodimeric domain of signal transducing histidine kinase"/>
    <property type="match status" value="1"/>
</dbReference>
<dbReference type="GO" id="GO:0005886">
    <property type="term" value="C:plasma membrane"/>
    <property type="evidence" value="ECO:0007669"/>
    <property type="project" value="UniProtKB-SubCell"/>
</dbReference>
<keyword evidence="9" id="KW-0418">Kinase</keyword>
<keyword evidence="5 13" id="KW-0597">Phosphoprotein</keyword>
<feature type="coiled-coil region" evidence="14">
    <location>
        <begin position="601"/>
        <end position="638"/>
    </location>
</feature>
<dbReference type="GO" id="GO:0000155">
    <property type="term" value="F:phosphorelay sensor kinase activity"/>
    <property type="evidence" value="ECO:0007669"/>
    <property type="project" value="InterPro"/>
</dbReference>
<evidence type="ECO:0000256" key="10">
    <source>
        <dbReference type="ARBA" id="ARBA00022840"/>
    </source>
</evidence>
<evidence type="ECO:0000259" key="16">
    <source>
        <dbReference type="PROSITE" id="PS50109"/>
    </source>
</evidence>
<reference evidence="19 20" key="1">
    <citation type="submission" date="2019-11" db="EMBL/GenBank/DDBJ databases">
        <title>Comparative genomics of hydrocarbon-degrading Desulfosarcina strains.</title>
        <authorList>
            <person name="Watanabe M."/>
            <person name="Kojima H."/>
            <person name="Fukui M."/>
        </authorList>
    </citation>
    <scope>NUCLEOTIDE SEQUENCE [LARGE SCALE GENOMIC DNA]</scope>
    <source>
        <strain evidence="19 20">PP31</strain>
    </source>
</reference>
<dbReference type="KEGG" id="dwd:DSCW_17510"/>
<dbReference type="InterPro" id="IPR001789">
    <property type="entry name" value="Sig_transdc_resp-reg_receiver"/>
</dbReference>
<keyword evidence="11 15" id="KW-1133">Transmembrane helix</keyword>
<feature type="domain" description="Response regulatory" evidence="17">
    <location>
        <begin position="1116"/>
        <end position="1231"/>
    </location>
</feature>
<feature type="modified residue" description="4-aspartylphosphate" evidence="13">
    <location>
        <position position="1165"/>
    </location>
</feature>
<keyword evidence="7 15" id="KW-0812">Transmembrane</keyword>
<dbReference type="PANTHER" id="PTHR43065">
    <property type="entry name" value="SENSOR HISTIDINE KINASE"/>
    <property type="match status" value="1"/>
</dbReference>
<dbReference type="PANTHER" id="PTHR43065:SF46">
    <property type="entry name" value="C4-DICARBOXYLATE TRANSPORT SENSOR PROTEIN DCTB"/>
    <property type="match status" value="1"/>
</dbReference>
<keyword evidence="8" id="KW-0547">Nucleotide-binding</keyword>
<keyword evidence="6" id="KW-0808">Transferase</keyword>
<keyword evidence="4" id="KW-1003">Cell membrane</keyword>
<evidence type="ECO:0000256" key="9">
    <source>
        <dbReference type="ARBA" id="ARBA00022777"/>
    </source>
</evidence>
<dbReference type="Pfam" id="PF01590">
    <property type="entry name" value="GAF"/>
    <property type="match status" value="1"/>
</dbReference>
<dbReference type="InterPro" id="IPR011006">
    <property type="entry name" value="CheY-like_superfamily"/>
</dbReference>
<keyword evidence="14" id="KW-0175">Coiled coil</keyword>
<evidence type="ECO:0000256" key="11">
    <source>
        <dbReference type="ARBA" id="ARBA00022989"/>
    </source>
</evidence>
<dbReference type="PROSITE" id="PS50110">
    <property type="entry name" value="RESPONSE_REGULATORY"/>
    <property type="match status" value="1"/>
</dbReference>
<dbReference type="CDD" id="cd06225">
    <property type="entry name" value="HAMP"/>
    <property type="match status" value="1"/>
</dbReference>
<dbReference type="SUPFAM" id="SSF55874">
    <property type="entry name" value="ATPase domain of HSP90 chaperone/DNA topoisomerase II/histidine kinase"/>
    <property type="match status" value="1"/>
</dbReference>
<evidence type="ECO:0000256" key="2">
    <source>
        <dbReference type="ARBA" id="ARBA00004651"/>
    </source>
</evidence>
<keyword evidence="20" id="KW-1185">Reference proteome</keyword>
<proteinExistence type="predicted"/>
<dbReference type="SUPFAM" id="SSF158472">
    <property type="entry name" value="HAMP domain-like"/>
    <property type="match status" value="1"/>
</dbReference>
<keyword evidence="15" id="KW-0472">Membrane</keyword>
<dbReference type="Pfam" id="PF00072">
    <property type="entry name" value="Response_reg"/>
    <property type="match status" value="1"/>
</dbReference>
<dbReference type="SUPFAM" id="SSF52172">
    <property type="entry name" value="CheY-like"/>
    <property type="match status" value="1"/>
</dbReference>
<dbReference type="InterPro" id="IPR003661">
    <property type="entry name" value="HisK_dim/P_dom"/>
</dbReference>
<protein>
    <recommendedName>
        <fullName evidence="3">histidine kinase</fullName>
        <ecNumber evidence="3">2.7.13.3</ecNumber>
    </recommendedName>
</protein>
<evidence type="ECO:0000256" key="5">
    <source>
        <dbReference type="ARBA" id="ARBA00022553"/>
    </source>
</evidence>
<dbReference type="InterPro" id="IPR003660">
    <property type="entry name" value="HAMP_dom"/>
</dbReference>
<accession>A0A5K7Z782</accession>
<dbReference type="PROSITE" id="PS50109">
    <property type="entry name" value="HIS_KIN"/>
    <property type="match status" value="1"/>
</dbReference>
<dbReference type="OrthoDB" id="5437527at2"/>
<evidence type="ECO:0000256" key="12">
    <source>
        <dbReference type="ARBA" id="ARBA00023012"/>
    </source>
</evidence>
<evidence type="ECO:0000313" key="19">
    <source>
        <dbReference type="EMBL" id="BBO74334.1"/>
    </source>
</evidence>
<keyword evidence="10" id="KW-0067">ATP-binding</keyword>
<dbReference type="SMART" id="SM00304">
    <property type="entry name" value="HAMP"/>
    <property type="match status" value="1"/>
</dbReference>
<dbReference type="EC" id="2.7.13.3" evidence="3"/>
<feature type="transmembrane region" description="Helical" evidence="15">
    <location>
        <begin position="12"/>
        <end position="32"/>
    </location>
</feature>
<dbReference type="AlphaFoldDB" id="A0A5K7Z782"/>
<dbReference type="InterPro" id="IPR005467">
    <property type="entry name" value="His_kinase_dom"/>
</dbReference>
<dbReference type="SUPFAM" id="SSF55781">
    <property type="entry name" value="GAF domain-like"/>
    <property type="match status" value="1"/>
</dbReference>
<sequence>MIPYRPGIRDKLIAIFIVIKVLPLVALAWFAWEAVSHLALTVEGQVGEMVSESRTVVEQIGKLSTENSIRALDVKARESIERLTTDTARAVAAFLYDRDRDIAYAASLAPSEAAYRKFLSRHSRPVIDHYPWVMDDTGQAWIPSGQSTAHGLAVISQNRDNRTDFHYRFPEEGEIVQHRPLFLEMTFVDLAGHEKIKVTASKRMDSRLRDISGKENTYCSAETYFSDLKKLKPGDIYVSDVIGAYVKGHLVGPYTRARAKARGIPFAPESSGYAGKENPVGKRFEGIIRWAAPVVNNGKITGYVTLALDHVHVMEFTDHIIPTEARYSPISDAGSGNYAFMWDYLGRCISHPRDYFIVGYDPSTGEPAVPWLDEELYTRWQKSQLPIHRFLEHAPRFKMQSLEKKPAAPLTKAGLIGLDGRFLNFAPQCSGWHNLTRHGGSGSFLIYWSGLWKLTTAAAIPYSTGRYGEHPRGFGYVTIGANVDEFHRAANRTAREIEAIEKTYQSSLKSKSERNKASMAGTLKGTARDLGLYTSLMIIIVIFIAIWMAATLTGKITGMIQGIGRFQRGERGHRLEIKSSDEMGQLAQAFNDMADSVAQSIEEIQAAREAAEKVNVLLQEEIEERERAEQALARHRDHLEVRVKERTLKLEKEITERRTIETVLQESERRLRKQNDSLVRLARNEAIYLGNVNDALRLIVKTAAQTMGVERCGVWMFDRSHKKIELLECYSLSSASYSSGGELLAEDNPVYFEALDRDRVICAPDAYNDPRTKEFAVRYLPEYDIVSMLDVSILVHGKVVGVVCVEQMGEKRQWQIDGIQFVSSISDLVALALNASERRQAETEKKQLEYRLHRAEKMEAIGTLAGGVAHDLNNILSGIVSYPELLLMNLSADSDMKQPIETILNAGKRAAAIVQDLLTLARRGVVVTETVNLNTIVSDYLDSPEHSKLLSFHPSVTIETDLDPNLMNISGSPVHLSKTVMNLISNSAEAMPNGGSIVVSTQNRYVDLPIRGYSEVAEGDYAVLTVADAGVGISSDDLSRIFEPFYTKKKMGRSGTGLGMAVVWGTVDDHKGYIDVESREGTGTRFMLYFPITRDPIEKERHDPLTIRDLRGDGETILIVDDVEEQRVIASMILTELGYRTTAVSSGEKAVEYLSSHSADLVVLDMIMDPGMDGLDTYREIIGSHPGQKAIIASGYSETQRVRKVQKLGVGQYLKKPYTMEQLGRAVKVELKK</sequence>
<evidence type="ECO:0000256" key="13">
    <source>
        <dbReference type="PROSITE-ProRule" id="PRU00169"/>
    </source>
</evidence>
<dbReference type="InterPro" id="IPR004358">
    <property type="entry name" value="Sig_transdc_His_kin-like_C"/>
</dbReference>
<feature type="domain" description="HAMP" evidence="18">
    <location>
        <begin position="550"/>
        <end position="602"/>
    </location>
</feature>
<evidence type="ECO:0000256" key="7">
    <source>
        <dbReference type="ARBA" id="ARBA00022692"/>
    </source>
</evidence>
<dbReference type="Gene3D" id="3.30.565.10">
    <property type="entry name" value="Histidine kinase-like ATPase, C-terminal domain"/>
    <property type="match status" value="1"/>
</dbReference>
<name>A0A5K7Z782_9BACT</name>
<dbReference type="Gene3D" id="3.40.50.2300">
    <property type="match status" value="1"/>
</dbReference>
<dbReference type="InterPro" id="IPR003018">
    <property type="entry name" value="GAF"/>
</dbReference>
<evidence type="ECO:0000313" key="20">
    <source>
        <dbReference type="Proteomes" id="UP000427769"/>
    </source>
</evidence>
<dbReference type="SMART" id="SM00448">
    <property type="entry name" value="REC"/>
    <property type="match status" value="1"/>
</dbReference>
<evidence type="ECO:0000259" key="17">
    <source>
        <dbReference type="PROSITE" id="PS50110"/>
    </source>
</evidence>
<dbReference type="InterPro" id="IPR036097">
    <property type="entry name" value="HisK_dim/P_sf"/>
</dbReference>
<dbReference type="InterPro" id="IPR029151">
    <property type="entry name" value="Sensor-like_sf"/>
</dbReference>
<dbReference type="Gene3D" id="3.30.450.20">
    <property type="entry name" value="PAS domain"/>
    <property type="match status" value="1"/>
</dbReference>
<dbReference type="Pfam" id="PF02518">
    <property type="entry name" value="HATPase_c"/>
    <property type="match status" value="1"/>
</dbReference>
<evidence type="ECO:0000256" key="3">
    <source>
        <dbReference type="ARBA" id="ARBA00012438"/>
    </source>
</evidence>
<dbReference type="PRINTS" id="PR00344">
    <property type="entry name" value="BCTRLSENSOR"/>
</dbReference>
<dbReference type="Gene3D" id="1.10.287.130">
    <property type="match status" value="1"/>
</dbReference>